<protein>
    <recommendedName>
        <fullName evidence="3">Plasmid stabilization system protein ParE</fullName>
    </recommendedName>
</protein>
<evidence type="ECO:0000313" key="2">
    <source>
        <dbReference type="Proteomes" id="UP000616201"/>
    </source>
</evidence>
<accession>A0A928YQC7</accession>
<evidence type="ECO:0000313" key="1">
    <source>
        <dbReference type="EMBL" id="MBE8713442.1"/>
    </source>
</evidence>
<dbReference type="RefSeq" id="WP_196935383.1">
    <property type="nucleotide sequence ID" value="NZ_MU158698.1"/>
</dbReference>
<keyword evidence="2" id="KW-1185">Reference proteome</keyword>
<organism evidence="1 2">
    <name type="scientific">Sphingobacterium hungaricum</name>
    <dbReference type="NCBI Taxonomy" id="2082723"/>
    <lineage>
        <taxon>Bacteria</taxon>
        <taxon>Pseudomonadati</taxon>
        <taxon>Bacteroidota</taxon>
        <taxon>Sphingobacteriia</taxon>
        <taxon>Sphingobacteriales</taxon>
        <taxon>Sphingobacteriaceae</taxon>
        <taxon>Sphingobacterium</taxon>
    </lineage>
</organism>
<name>A0A928YQC7_9SPHI</name>
<reference evidence="1" key="1">
    <citation type="submission" date="2018-02" db="EMBL/GenBank/DDBJ databases">
        <authorList>
            <person name="Vasarhelyi B.M."/>
            <person name="Deshmukh S."/>
            <person name="Balint B."/>
            <person name="Kukolya J."/>
        </authorList>
    </citation>
    <scope>NUCLEOTIDE SEQUENCE</scope>
    <source>
        <strain evidence="1">KB22</strain>
    </source>
</reference>
<evidence type="ECO:0008006" key="3">
    <source>
        <dbReference type="Google" id="ProtNLM"/>
    </source>
</evidence>
<dbReference type="Proteomes" id="UP000616201">
    <property type="component" value="Unassembled WGS sequence"/>
</dbReference>
<dbReference type="AlphaFoldDB" id="A0A928YQC7"/>
<comment type="caution">
    <text evidence="1">The sequence shown here is derived from an EMBL/GenBank/DDBJ whole genome shotgun (WGS) entry which is preliminary data.</text>
</comment>
<gene>
    <name evidence="1" type="ORF">C4F49_07110</name>
</gene>
<dbReference type="EMBL" id="PRDK01000004">
    <property type="protein sequence ID" value="MBE8713442.1"/>
    <property type="molecule type" value="Genomic_DNA"/>
</dbReference>
<proteinExistence type="predicted"/>
<dbReference type="InterPro" id="IPR035093">
    <property type="entry name" value="RelE/ParE_toxin_dom_sf"/>
</dbReference>
<dbReference type="Gene3D" id="3.30.2310.20">
    <property type="entry name" value="RelE-like"/>
    <property type="match status" value="1"/>
</dbReference>
<sequence>MSLSVQYTDTFEFTFRVLVMFIEENWGEKVTNQFILQTENIIRLIATYPKMYKSSTFDRDVRVAPINKLSSLFYAVSDDYVTLLYIVDNRQEPFW</sequence>